<evidence type="ECO:0000313" key="2">
    <source>
        <dbReference type="EMBL" id="KAK9208296.1"/>
    </source>
</evidence>
<dbReference type="FunFam" id="3.80.10.10:FF:000451">
    <property type="entry name" value="EIN3-binding F-box protein 1"/>
    <property type="match status" value="1"/>
</dbReference>
<dbReference type="EMBL" id="JBCGBO010000004">
    <property type="protein sequence ID" value="KAK9208296.1"/>
    <property type="molecule type" value="Genomic_DNA"/>
</dbReference>
<dbReference type="FunFam" id="3.80.10.10:FF:000473">
    <property type="entry name" value="EIN3-binding F-box protein 1"/>
    <property type="match status" value="1"/>
</dbReference>
<dbReference type="InterPro" id="IPR036047">
    <property type="entry name" value="F-box-like_dom_sf"/>
</dbReference>
<dbReference type="AlphaFoldDB" id="A0AAP0MJM9"/>
<dbReference type="GO" id="GO:0031146">
    <property type="term" value="P:SCF-dependent proteasomal ubiquitin-dependent protein catabolic process"/>
    <property type="evidence" value="ECO:0007669"/>
    <property type="project" value="TreeGrafter"/>
</dbReference>
<dbReference type="SUPFAM" id="SSF52047">
    <property type="entry name" value="RNI-like"/>
    <property type="match status" value="2"/>
</dbReference>
<dbReference type="FunFam" id="3.80.10.10:FF:000214">
    <property type="entry name" value="EIN3-binding F-box protein 1"/>
    <property type="match status" value="1"/>
</dbReference>
<evidence type="ECO:0000313" key="3">
    <source>
        <dbReference type="Proteomes" id="UP001428341"/>
    </source>
</evidence>
<dbReference type="InterPro" id="IPR006553">
    <property type="entry name" value="Leu-rich_rpt_Cys-con_subtyp"/>
</dbReference>
<dbReference type="SMART" id="SM00367">
    <property type="entry name" value="LRR_CC"/>
    <property type="match status" value="14"/>
</dbReference>
<proteinExistence type="predicted"/>
<feature type="domain" description="F-box/LRR-repeat protein 15-like leucin rich repeat" evidence="1">
    <location>
        <begin position="531"/>
        <end position="688"/>
    </location>
</feature>
<dbReference type="InterPro" id="IPR032675">
    <property type="entry name" value="LRR_dom_sf"/>
</dbReference>
<sequence length="696" mass="75005">MHVAKTERVSSQLMYLLKNSQHDNHFFSLFVLSQSFSWVIATSCIQPLKRSCISSVSSSPCLCWLLFFLSSEGDDLFSIGSHVDAYCLPRKRARLSAQFASGETEFEFENQPSIDVLPDECLYEIFRRLPSGKERSFAACVSKKWLMMLTSIRKAEICKSEKLEKEVVASVSDHVEMISCDEDGDGYLTRCLDGKKATDLRLAAIAVGTSGHGGLGKLSIRGNKYTHGVTNFGLSAIARGCPSLKSLSLWNVPSVGDEGLLEIAKECHLLEKLELCHCPSISNESLIAIAENCPNLTSLNIESCSKIGNDGLQAIGKFCRKLQCLSIKDCPLVRDQGISSLLSSASSVLTRVKLQALNITDFSLAVIGHYGKALTNLVLSDLPNVSEKGFWVMGNAQGLQKLVSLTIASGGGVTDVSLEAMGKGCLNLKQMCLRKCCFVSDNGLVAFAKAAGSLEILQLEECNRVSQSGILGVVSNSASKLKSLTLVKCMGIKDMATEMPMLSPNCSLRSLSIRNCPGFGNASLAMLGKLCPQLQHVDLSGLYGITDVGIFPLLESCKAGLVKVNLSGCLNLTDEVVLALARLHSETLELLNLDGCRKITDASLVAIGNNCMFLSYLDVSKCAITDMGISALSHAEQLNLQVLSLSSCSEVSNKSMPALKKLGKTLVGLNLQNCNSINSSTVARLVESLWRCDILS</sequence>
<reference evidence="2 3" key="1">
    <citation type="submission" date="2024-05" db="EMBL/GenBank/DDBJ databases">
        <title>Haplotype-resolved chromosome-level genome assembly of Huyou (Citrus changshanensis).</title>
        <authorList>
            <person name="Miao C."/>
            <person name="Chen W."/>
            <person name="Wu Y."/>
            <person name="Wang L."/>
            <person name="Zhao S."/>
            <person name="Grierson D."/>
            <person name="Xu C."/>
            <person name="Chen K."/>
        </authorList>
    </citation>
    <scope>NUCLEOTIDE SEQUENCE [LARGE SCALE GENOMIC DNA]</scope>
    <source>
        <strain evidence="2">01-14</strain>
        <tissue evidence="2">Leaf</tissue>
    </source>
</reference>
<name>A0AAP0MJM9_9ROSI</name>
<accession>A0AAP0MJM9</accession>
<dbReference type="Pfam" id="PF25372">
    <property type="entry name" value="DUF7885"/>
    <property type="match status" value="2"/>
</dbReference>
<organism evidence="2 3">
    <name type="scientific">Citrus x changshan-huyou</name>
    <dbReference type="NCBI Taxonomy" id="2935761"/>
    <lineage>
        <taxon>Eukaryota</taxon>
        <taxon>Viridiplantae</taxon>
        <taxon>Streptophyta</taxon>
        <taxon>Embryophyta</taxon>
        <taxon>Tracheophyta</taxon>
        <taxon>Spermatophyta</taxon>
        <taxon>Magnoliopsida</taxon>
        <taxon>eudicotyledons</taxon>
        <taxon>Gunneridae</taxon>
        <taxon>Pentapetalae</taxon>
        <taxon>rosids</taxon>
        <taxon>malvids</taxon>
        <taxon>Sapindales</taxon>
        <taxon>Rutaceae</taxon>
        <taxon>Aurantioideae</taxon>
        <taxon>Citrus</taxon>
    </lineage>
</organism>
<comment type="caution">
    <text evidence="2">The sequence shown here is derived from an EMBL/GenBank/DDBJ whole genome shotgun (WGS) entry which is preliminary data.</text>
</comment>
<dbReference type="SUPFAM" id="SSF81383">
    <property type="entry name" value="F-box domain"/>
    <property type="match status" value="1"/>
</dbReference>
<protein>
    <recommendedName>
        <fullName evidence="1">F-box/LRR-repeat protein 15-like leucin rich repeat domain-containing protein</fullName>
    </recommendedName>
</protein>
<keyword evidence="3" id="KW-1185">Reference proteome</keyword>
<dbReference type="PANTHER" id="PTHR13318">
    <property type="entry name" value="PARTNER OF PAIRED, ISOFORM B-RELATED"/>
    <property type="match status" value="1"/>
</dbReference>
<feature type="domain" description="F-box/LRR-repeat protein 15-like leucin rich repeat" evidence="1">
    <location>
        <begin position="224"/>
        <end position="449"/>
    </location>
</feature>
<dbReference type="PANTHER" id="PTHR13318:SF99">
    <property type="entry name" value="EIN3-BINDING F-BOX PROTEIN 2-LIKE"/>
    <property type="match status" value="1"/>
</dbReference>
<evidence type="ECO:0000259" key="1">
    <source>
        <dbReference type="Pfam" id="PF25372"/>
    </source>
</evidence>
<dbReference type="InterPro" id="IPR057207">
    <property type="entry name" value="FBXL15_LRR"/>
</dbReference>
<dbReference type="GO" id="GO:0019005">
    <property type="term" value="C:SCF ubiquitin ligase complex"/>
    <property type="evidence" value="ECO:0007669"/>
    <property type="project" value="TreeGrafter"/>
</dbReference>
<dbReference type="Gene3D" id="3.80.10.10">
    <property type="entry name" value="Ribonuclease Inhibitor"/>
    <property type="match status" value="3"/>
</dbReference>
<dbReference type="Proteomes" id="UP001428341">
    <property type="component" value="Unassembled WGS sequence"/>
</dbReference>
<gene>
    <name evidence="2" type="ORF">WN944_000650</name>
</gene>